<dbReference type="Gene3D" id="3.40.50.300">
    <property type="entry name" value="P-loop containing nucleotide triphosphate hydrolases"/>
    <property type="match status" value="1"/>
</dbReference>
<evidence type="ECO:0000259" key="1">
    <source>
        <dbReference type="Pfam" id="PF01656"/>
    </source>
</evidence>
<dbReference type="AlphaFoldDB" id="A0A1G9EKF4"/>
<dbReference type="GO" id="GO:0005524">
    <property type="term" value="F:ATP binding"/>
    <property type="evidence" value="ECO:0007669"/>
    <property type="project" value="TreeGrafter"/>
</dbReference>
<dbReference type="GO" id="GO:0009898">
    <property type="term" value="C:cytoplasmic side of plasma membrane"/>
    <property type="evidence" value="ECO:0007669"/>
    <property type="project" value="TreeGrafter"/>
</dbReference>
<dbReference type="GO" id="GO:0016887">
    <property type="term" value="F:ATP hydrolysis activity"/>
    <property type="evidence" value="ECO:0007669"/>
    <property type="project" value="TreeGrafter"/>
</dbReference>
<organism evidence="2 3">
    <name type="scientific">Natronincola ferrireducens</name>
    <dbReference type="NCBI Taxonomy" id="393762"/>
    <lineage>
        <taxon>Bacteria</taxon>
        <taxon>Bacillati</taxon>
        <taxon>Bacillota</taxon>
        <taxon>Clostridia</taxon>
        <taxon>Peptostreptococcales</taxon>
        <taxon>Natronincolaceae</taxon>
        <taxon>Natronincola</taxon>
    </lineage>
</organism>
<name>A0A1G9EKF4_9FIRM</name>
<protein>
    <submittedName>
        <fullName evidence="2">CO dehydrogenase maturation factor</fullName>
    </submittedName>
</protein>
<gene>
    <name evidence="2" type="ORF">SAMN05660472_02006</name>
</gene>
<evidence type="ECO:0000313" key="3">
    <source>
        <dbReference type="Proteomes" id="UP000198718"/>
    </source>
</evidence>
<dbReference type="PIRSF" id="PIRSF005647">
    <property type="entry name" value="CooC"/>
    <property type="match status" value="1"/>
</dbReference>
<dbReference type="STRING" id="393762.SAMN05660472_02006"/>
<dbReference type="Proteomes" id="UP000198718">
    <property type="component" value="Unassembled WGS sequence"/>
</dbReference>
<sequence>MGYTIAVAGKGGTGKTTLTGLLIDYLVKNGEKPILAVDADANANLNEVLGEEVEVTIGEIREEVSKRENTGNNFPGGMTKAQYLKYRLNAGMIEGRGYDLLVMGRSEGQGCYCYVNGMLREQIDSLADSYKYLVIDNEAGMEHLSRKTTKYIDTLLLVSDASRRGIQAVARINQLVKELELNVANIYLIVNRVPNGQLKEDTIEEIEKQGLNLLGVVPMDQQIYEYDAQGMPTVTLPEDSISKRALNNIFSKIQFKK</sequence>
<dbReference type="RefSeq" id="WP_090553541.1">
    <property type="nucleotide sequence ID" value="NZ_FNFP01000003.1"/>
</dbReference>
<dbReference type="InterPro" id="IPR050625">
    <property type="entry name" value="ParA/MinD_ATPase"/>
</dbReference>
<dbReference type="SUPFAM" id="SSF52540">
    <property type="entry name" value="P-loop containing nucleoside triphosphate hydrolases"/>
    <property type="match status" value="1"/>
</dbReference>
<dbReference type="PANTHER" id="PTHR43384">
    <property type="entry name" value="SEPTUM SITE-DETERMINING PROTEIN MIND HOMOLOG, CHLOROPLASTIC-RELATED"/>
    <property type="match status" value="1"/>
</dbReference>
<feature type="domain" description="CobQ/CobB/MinD/ParA nucleotide binding" evidence="1">
    <location>
        <begin position="5"/>
        <end position="232"/>
    </location>
</feature>
<dbReference type="GO" id="GO:0005829">
    <property type="term" value="C:cytosol"/>
    <property type="evidence" value="ECO:0007669"/>
    <property type="project" value="TreeGrafter"/>
</dbReference>
<reference evidence="2 3" key="1">
    <citation type="submission" date="2016-10" db="EMBL/GenBank/DDBJ databases">
        <authorList>
            <person name="de Groot N.N."/>
        </authorList>
    </citation>
    <scope>NUCLEOTIDE SEQUENCE [LARGE SCALE GENOMIC DNA]</scope>
    <source>
        <strain evidence="2 3">DSM 18346</strain>
    </source>
</reference>
<keyword evidence="3" id="KW-1185">Reference proteome</keyword>
<dbReference type="GO" id="GO:0051782">
    <property type="term" value="P:negative regulation of cell division"/>
    <property type="evidence" value="ECO:0007669"/>
    <property type="project" value="TreeGrafter"/>
</dbReference>
<accession>A0A1G9EKF4</accession>
<dbReference type="InterPro" id="IPR002586">
    <property type="entry name" value="CobQ/CobB/MinD/ParA_Nub-bd_dom"/>
</dbReference>
<evidence type="ECO:0000313" key="2">
    <source>
        <dbReference type="EMBL" id="SDK76652.1"/>
    </source>
</evidence>
<dbReference type="InterPro" id="IPR027417">
    <property type="entry name" value="P-loop_NTPase"/>
</dbReference>
<dbReference type="EMBL" id="FNFP01000003">
    <property type="protein sequence ID" value="SDK76652.1"/>
    <property type="molecule type" value="Genomic_DNA"/>
</dbReference>
<dbReference type="PANTHER" id="PTHR43384:SF7">
    <property type="entry name" value="CARBON-MONOXIDE DEHYDROGENASE ACCESSORY PROTEIN"/>
    <property type="match status" value="1"/>
</dbReference>
<dbReference type="Pfam" id="PF01656">
    <property type="entry name" value="CbiA"/>
    <property type="match status" value="1"/>
</dbReference>
<dbReference type="OrthoDB" id="9779073at2"/>
<dbReference type="InterPro" id="IPR014433">
    <property type="entry name" value="CooC"/>
</dbReference>
<proteinExistence type="predicted"/>